<reference evidence="1 2" key="1">
    <citation type="journal article" date="2012" name="J. Bacteriol.">
        <title>Genome sequence of the model hyperthermophilic archaeon Thermococcus litoralis NS-C.</title>
        <authorList>
            <person name="Gardner A.F."/>
            <person name="Kumar S."/>
            <person name="Perler F.B."/>
        </authorList>
    </citation>
    <scope>NUCLEOTIDE SEQUENCE [LARGE SCALE GENOMIC DNA]</scope>
    <source>
        <strain evidence="2">ATCC 51850 / DSM 5473 / JCM 8560 / NS-C</strain>
    </source>
</reference>
<proteinExistence type="predicted"/>
<dbReference type="STRING" id="523849.OCC_13955"/>
<dbReference type="AlphaFoldDB" id="S5ZB31"/>
<organism evidence="1 2">
    <name type="scientific">Thermococcus litoralis (strain ATCC 51850 / DSM 5473 / JCM 8560 / NS-C)</name>
    <dbReference type="NCBI Taxonomy" id="523849"/>
    <lineage>
        <taxon>Archaea</taxon>
        <taxon>Methanobacteriati</taxon>
        <taxon>Methanobacteriota</taxon>
        <taxon>Thermococci</taxon>
        <taxon>Thermococcales</taxon>
        <taxon>Thermococcaceae</taxon>
        <taxon>Thermococcus</taxon>
    </lineage>
</organism>
<name>S5ZB31_THELN</name>
<gene>
    <name evidence="1" type="ORF">OCC_13955</name>
</gene>
<protein>
    <submittedName>
        <fullName evidence="1">Uncharacterized protein</fullName>
    </submittedName>
</protein>
<evidence type="ECO:0000313" key="2">
    <source>
        <dbReference type="Proteomes" id="UP000015502"/>
    </source>
</evidence>
<dbReference type="Proteomes" id="UP000015502">
    <property type="component" value="Chromosome"/>
</dbReference>
<keyword evidence="2" id="KW-1185">Reference proteome</keyword>
<dbReference type="KEGG" id="tlt:OCC_13955"/>
<dbReference type="GeneID" id="70721021"/>
<accession>S5ZB31</accession>
<dbReference type="HOGENOM" id="CLU_2353354_0_0_2"/>
<sequence length="96" mass="11343">MQNSSSKNETIVRAYSIPLRANDVILNFIEEYHNMAKTTLQEILNAKKFTKVERKQLRDTLLENWNYATHYVDSAINQMLGLVKYKGESVKRFKRF</sequence>
<dbReference type="PaxDb" id="523849-OCC_13955"/>
<evidence type="ECO:0000313" key="1">
    <source>
        <dbReference type="EMBL" id="AGT34273.1"/>
    </source>
</evidence>
<dbReference type="EMBL" id="CP006670">
    <property type="protein sequence ID" value="AGT34273.1"/>
    <property type="molecule type" value="Genomic_DNA"/>
</dbReference>
<dbReference type="RefSeq" id="WP_020953697.1">
    <property type="nucleotide sequence ID" value="NC_022084.1"/>
</dbReference>